<reference evidence="1" key="1">
    <citation type="submission" date="2020-05" db="EMBL/GenBank/DDBJ databases">
        <authorList>
            <person name="Chiriac C."/>
            <person name="Salcher M."/>
            <person name="Ghai R."/>
            <person name="Kavagutti S V."/>
        </authorList>
    </citation>
    <scope>NUCLEOTIDE SEQUENCE</scope>
</reference>
<evidence type="ECO:0000313" key="1">
    <source>
        <dbReference type="EMBL" id="CAB4628062.1"/>
    </source>
</evidence>
<protein>
    <submittedName>
        <fullName evidence="1">Unannotated protein</fullName>
    </submittedName>
</protein>
<name>A0A6J6ITN8_9ZZZZ</name>
<proteinExistence type="predicted"/>
<organism evidence="1">
    <name type="scientific">freshwater metagenome</name>
    <dbReference type="NCBI Taxonomy" id="449393"/>
    <lineage>
        <taxon>unclassified sequences</taxon>
        <taxon>metagenomes</taxon>
        <taxon>ecological metagenomes</taxon>
    </lineage>
</organism>
<gene>
    <name evidence="1" type="ORF">UFOPK1951_00699</name>
</gene>
<sequence>MIPEYFNCEIVSAASALSSSPTENTASAIPSHANTETLNPAIWPRLTAEEISGSNVVVLCATAVGEPINTTGE</sequence>
<accession>A0A6J6ITN8</accession>
<dbReference type="AlphaFoldDB" id="A0A6J6ITN8"/>
<dbReference type="EMBL" id="CAEZVH010000079">
    <property type="protein sequence ID" value="CAB4628062.1"/>
    <property type="molecule type" value="Genomic_DNA"/>
</dbReference>